<protein>
    <submittedName>
        <fullName evidence="2">Uncharacterized protein</fullName>
    </submittedName>
</protein>
<evidence type="ECO:0000313" key="2">
    <source>
        <dbReference type="EMBL" id="KAJ8452572.1"/>
    </source>
</evidence>
<evidence type="ECO:0000256" key="1">
    <source>
        <dbReference type="SAM" id="MobiDB-lite"/>
    </source>
</evidence>
<feature type="compositionally biased region" description="Polar residues" evidence="1">
    <location>
        <begin position="89"/>
        <end position="100"/>
    </location>
</feature>
<gene>
    <name evidence="2" type="ORF">Cgig2_004908</name>
</gene>
<comment type="caution">
    <text evidence="2">The sequence shown here is derived from an EMBL/GenBank/DDBJ whole genome shotgun (WGS) entry which is preliminary data.</text>
</comment>
<organism evidence="2 3">
    <name type="scientific">Carnegiea gigantea</name>
    <dbReference type="NCBI Taxonomy" id="171969"/>
    <lineage>
        <taxon>Eukaryota</taxon>
        <taxon>Viridiplantae</taxon>
        <taxon>Streptophyta</taxon>
        <taxon>Embryophyta</taxon>
        <taxon>Tracheophyta</taxon>
        <taxon>Spermatophyta</taxon>
        <taxon>Magnoliopsida</taxon>
        <taxon>eudicotyledons</taxon>
        <taxon>Gunneridae</taxon>
        <taxon>Pentapetalae</taxon>
        <taxon>Caryophyllales</taxon>
        <taxon>Cactineae</taxon>
        <taxon>Cactaceae</taxon>
        <taxon>Cactoideae</taxon>
        <taxon>Echinocereeae</taxon>
        <taxon>Carnegiea</taxon>
    </lineage>
</organism>
<reference evidence="2" key="1">
    <citation type="submission" date="2022-04" db="EMBL/GenBank/DDBJ databases">
        <title>Carnegiea gigantea Genome sequencing and assembly v2.</title>
        <authorList>
            <person name="Copetti D."/>
            <person name="Sanderson M.J."/>
            <person name="Burquez A."/>
            <person name="Wojciechowski M.F."/>
        </authorList>
    </citation>
    <scope>NUCLEOTIDE SEQUENCE</scope>
    <source>
        <strain evidence="2">SGP5-SGP5p</strain>
        <tissue evidence="2">Aerial part</tissue>
    </source>
</reference>
<feature type="compositionally biased region" description="Basic and acidic residues" evidence="1">
    <location>
        <begin position="36"/>
        <end position="47"/>
    </location>
</feature>
<dbReference type="OrthoDB" id="1748369at2759"/>
<dbReference type="Proteomes" id="UP001153076">
    <property type="component" value="Unassembled WGS sequence"/>
</dbReference>
<dbReference type="AlphaFoldDB" id="A0A9Q1KZE5"/>
<accession>A0A9Q1KZE5</accession>
<proteinExistence type="predicted"/>
<dbReference type="EMBL" id="JAKOGI010000003">
    <property type="protein sequence ID" value="KAJ8452572.1"/>
    <property type="molecule type" value="Genomic_DNA"/>
</dbReference>
<name>A0A9Q1KZE5_9CARY</name>
<sequence>MSTMVDAITRQVSEQVKRAMEAASSARLPPAFDYPLVHEGEPSRRLEGIPSPRPAKRGREVSQSDRSGRPHTGQLRLGVAMEPTGHPAQGTTTRSATASTPGHPMLRRLPSMIVPPMPQNAQKYCEFHEQIGHTMIECRELKKVLHELVDKGQIDRFLKRGPWFLRRE</sequence>
<feature type="region of interest" description="Disordered" evidence="1">
    <location>
        <begin position="32"/>
        <end position="103"/>
    </location>
</feature>
<evidence type="ECO:0000313" key="3">
    <source>
        <dbReference type="Proteomes" id="UP001153076"/>
    </source>
</evidence>
<feature type="compositionally biased region" description="Basic and acidic residues" evidence="1">
    <location>
        <begin position="57"/>
        <end position="68"/>
    </location>
</feature>
<keyword evidence="3" id="KW-1185">Reference proteome</keyword>